<evidence type="ECO:0000256" key="1">
    <source>
        <dbReference type="SAM" id="SignalP"/>
    </source>
</evidence>
<sequence>MIRKPWWMHNVGVILLAWGLAGPAAADPGGFAPPAGRGGVNGLPVVIGGPNTLLGAGDLPPGRGPDRYGLHPHLKKFFHIPPGGRCGPGCDGSAHAYGPFGPHGTLVFPHHPFARSPRDFFMLEPANGPTLPYALPSGR</sequence>
<keyword evidence="1" id="KW-0732">Signal</keyword>
<dbReference type="RefSeq" id="WP_194539547.1">
    <property type="nucleotide sequence ID" value="NZ_JACEFB010000017.1"/>
</dbReference>
<proteinExistence type="predicted"/>
<feature type="signal peptide" evidence="1">
    <location>
        <begin position="1"/>
        <end position="26"/>
    </location>
</feature>
<evidence type="ECO:0000313" key="3">
    <source>
        <dbReference type="Proteomes" id="UP000542342"/>
    </source>
</evidence>
<protein>
    <submittedName>
        <fullName evidence="2">Uncharacterized protein</fullName>
    </submittedName>
</protein>
<name>A0A7V8VGL9_9BACT</name>
<reference evidence="2 3" key="1">
    <citation type="submission" date="2020-07" db="EMBL/GenBank/DDBJ databases">
        <title>Thermogemmata thermophila gen. nov., sp. nov., a novel moderate thermophilic planctomycete from a Kamchatka hot spring.</title>
        <authorList>
            <person name="Elcheninov A.G."/>
            <person name="Podosokorskaya O.A."/>
            <person name="Kovaleva O.L."/>
            <person name="Novikov A."/>
            <person name="Bonch-Osmolovskaya E.A."/>
            <person name="Toshchakov S.V."/>
            <person name="Kublanov I.V."/>
        </authorList>
    </citation>
    <scope>NUCLEOTIDE SEQUENCE [LARGE SCALE GENOMIC DNA]</scope>
    <source>
        <strain evidence="2 3">2918</strain>
    </source>
</reference>
<dbReference type="AlphaFoldDB" id="A0A7V8VGL9"/>
<accession>A0A7V8VGL9</accession>
<keyword evidence="3" id="KW-1185">Reference proteome</keyword>
<organism evidence="2 3">
    <name type="scientific">Thermogemmata fonticola</name>
    <dbReference type="NCBI Taxonomy" id="2755323"/>
    <lineage>
        <taxon>Bacteria</taxon>
        <taxon>Pseudomonadati</taxon>
        <taxon>Planctomycetota</taxon>
        <taxon>Planctomycetia</taxon>
        <taxon>Gemmatales</taxon>
        <taxon>Gemmataceae</taxon>
        <taxon>Thermogemmata</taxon>
    </lineage>
</organism>
<dbReference type="Proteomes" id="UP000542342">
    <property type="component" value="Unassembled WGS sequence"/>
</dbReference>
<evidence type="ECO:0000313" key="2">
    <source>
        <dbReference type="EMBL" id="MBA2227684.1"/>
    </source>
</evidence>
<dbReference type="EMBL" id="JACEFB010000017">
    <property type="protein sequence ID" value="MBA2227684.1"/>
    <property type="molecule type" value="Genomic_DNA"/>
</dbReference>
<feature type="chain" id="PRO_5031128574" evidence="1">
    <location>
        <begin position="27"/>
        <end position="139"/>
    </location>
</feature>
<comment type="caution">
    <text evidence="2">The sequence shown here is derived from an EMBL/GenBank/DDBJ whole genome shotgun (WGS) entry which is preliminary data.</text>
</comment>
<gene>
    <name evidence="2" type="ORF">H0921_16115</name>
</gene>